<evidence type="ECO:0000259" key="5">
    <source>
        <dbReference type="SMART" id="SM00382"/>
    </source>
</evidence>
<dbReference type="Gene3D" id="1.10.8.60">
    <property type="match status" value="1"/>
</dbReference>
<evidence type="ECO:0000313" key="6">
    <source>
        <dbReference type="EMBL" id="CAJ0926434.1"/>
    </source>
</evidence>
<feature type="region of interest" description="Disordered" evidence="4">
    <location>
        <begin position="207"/>
        <end position="241"/>
    </location>
</feature>
<organism evidence="6 7">
    <name type="scientific">Ranitomeya imitator</name>
    <name type="common">mimic poison frog</name>
    <dbReference type="NCBI Taxonomy" id="111125"/>
    <lineage>
        <taxon>Eukaryota</taxon>
        <taxon>Metazoa</taxon>
        <taxon>Chordata</taxon>
        <taxon>Craniata</taxon>
        <taxon>Vertebrata</taxon>
        <taxon>Euteleostomi</taxon>
        <taxon>Amphibia</taxon>
        <taxon>Batrachia</taxon>
        <taxon>Anura</taxon>
        <taxon>Neobatrachia</taxon>
        <taxon>Hyloidea</taxon>
        <taxon>Dendrobatidae</taxon>
        <taxon>Dendrobatinae</taxon>
        <taxon>Ranitomeya</taxon>
    </lineage>
</organism>
<keyword evidence="2" id="KW-0547">Nucleotide-binding</keyword>
<evidence type="ECO:0000256" key="3">
    <source>
        <dbReference type="ARBA" id="ARBA00022840"/>
    </source>
</evidence>
<dbReference type="Pfam" id="PF09336">
    <property type="entry name" value="Vps4_C"/>
    <property type="match status" value="1"/>
</dbReference>
<evidence type="ECO:0000256" key="2">
    <source>
        <dbReference type="ARBA" id="ARBA00022741"/>
    </source>
</evidence>
<dbReference type="EMBL" id="CAUEEQ010004002">
    <property type="protein sequence ID" value="CAJ0926434.1"/>
    <property type="molecule type" value="Genomic_DNA"/>
</dbReference>
<dbReference type="CDD" id="cd19523">
    <property type="entry name" value="RecA-like_fidgetin"/>
    <property type="match status" value="1"/>
</dbReference>
<dbReference type="InterPro" id="IPR050304">
    <property type="entry name" value="MT-severing_AAA_ATPase"/>
</dbReference>
<dbReference type="PROSITE" id="PS00674">
    <property type="entry name" value="AAA"/>
    <property type="match status" value="1"/>
</dbReference>
<dbReference type="InterPro" id="IPR047828">
    <property type="entry name" value="Fidgetin_ATPase"/>
</dbReference>
<proteinExistence type="inferred from homology"/>
<dbReference type="InterPro" id="IPR027417">
    <property type="entry name" value="P-loop_NTPase"/>
</dbReference>
<feature type="domain" description="AAA+ ATPase" evidence="5">
    <location>
        <begin position="486"/>
        <end position="622"/>
    </location>
</feature>
<dbReference type="PANTHER" id="PTHR23074">
    <property type="entry name" value="AAA DOMAIN-CONTAINING"/>
    <property type="match status" value="1"/>
</dbReference>
<accession>A0ABN9KZM0</accession>
<protein>
    <recommendedName>
        <fullName evidence="5">AAA+ ATPase domain-containing protein</fullName>
    </recommendedName>
</protein>
<feature type="region of interest" description="Disordered" evidence="4">
    <location>
        <begin position="149"/>
        <end position="170"/>
    </location>
</feature>
<evidence type="ECO:0000256" key="4">
    <source>
        <dbReference type="SAM" id="MobiDB-lite"/>
    </source>
</evidence>
<dbReference type="Gene3D" id="3.40.50.300">
    <property type="entry name" value="P-loop containing nucleotide triphosphate hydrolases"/>
    <property type="match status" value="1"/>
</dbReference>
<name>A0ABN9KZM0_9NEOB</name>
<dbReference type="InterPro" id="IPR003593">
    <property type="entry name" value="AAA+_ATPase"/>
</dbReference>
<feature type="compositionally biased region" description="Low complexity" evidence="4">
    <location>
        <begin position="207"/>
        <end position="227"/>
    </location>
</feature>
<dbReference type="SMART" id="SM00382">
    <property type="entry name" value="AAA"/>
    <property type="match status" value="1"/>
</dbReference>
<comment type="caution">
    <text evidence="6">The sequence shown here is derived from an EMBL/GenBank/DDBJ whole genome shotgun (WGS) entry which is preliminary data.</text>
</comment>
<dbReference type="Pfam" id="PF00004">
    <property type="entry name" value="AAA"/>
    <property type="match status" value="1"/>
</dbReference>
<keyword evidence="7" id="KW-1185">Reference proteome</keyword>
<feature type="compositionally biased region" description="Polar residues" evidence="4">
    <location>
        <begin position="303"/>
        <end position="317"/>
    </location>
</feature>
<dbReference type="Proteomes" id="UP001176940">
    <property type="component" value="Unassembled WGS sequence"/>
</dbReference>
<sequence length="727" mass="79581">MCTTVLCAAFGRSENSLKMQWTPEHAQWPEQHFDISSTTRSPAHKVEAYRGHLQRTYQYAWANDDISALTASNLLKKYAEKYSGILEGSMERPLLSNYSEAQSGLVNSRKNDGEPWQSSLNSDNVYPMNCVSDVIAASKAGVGATLPPSDVSASIGSSPGVGSNLTEPSYSSSTCGSHSVASLHSGLPSQEYGTAYNGSYLHSSYSSQSASALPSPHPSPLHSSGLLQPPPPPPPPPALVPGYNGASIFQATTTHLLAILHSQALGQGYSYQTHGLTPITPSSASSLKRKAFYMTSQGDLDSSYGNYSYGQQRNSHSPMYRMPDTAISNSNRGNGYERSSESSSLAFKPTKQLAPTDQQRKFSSQSTRALTPPSYSTGKNSRSGEVFGKYNSSAINEHSEEHRQLLPHTLQGPGLHTATSSNHSVDEQLKNTDTHLIDLVTNEIINQGHPVDWDEIAGLDLVKAFIKEEVLWPVIRSDAFSGLTALPRSILLFGPRGTGKTLLGRCIASQLGATFFKITGSNLVTKWLNEGEKIVHASFLVARCRQPSVIFVSDIDMLLSSQVGEEHNPISRMRTEFLMQLDSVLSSAEDQIVVICATSKPEEIDESLRRYFMKRLLIPLPDSTARHQIIIQFLSQHNYCLNDKEVALLVQRTEGFSGLDVARLCQEAVVGPLHAIPPSELSAIMPSQLRPVTYQDFENVFCKIQPSISQKELDTYIEWNKMFGCNQ</sequence>
<dbReference type="SUPFAM" id="SSF52540">
    <property type="entry name" value="P-loop containing nucleoside triphosphate hydrolases"/>
    <property type="match status" value="1"/>
</dbReference>
<dbReference type="InterPro" id="IPR003960">
    <property type="entry name" value="ATPase_AAA_CS"/>
</dbReference>
<comment type="similarity">
    <text evidence="1">Belongs to the AAA ATPase family.</text>
</comment>
<dbReference type="PANTHER" id="PTHR23074:SF14">
    <property type="entry name" value="FIDGETIN"/>
    <property type="match status" value="1"/>
</dbReference>
<feature type="compositionally biased region" description="Polar residues" evidence="4">
    <location>
        <begin position="151"/>
        <end position="170"/>
    </location>
</feature>
<reference evidence="6" key="1">
    <citation type="submission" date="2023-07" db="EMBL/GenBank/DDBJ databases">
        <authorList>
            <person name="Stuckert A."/>
        </authorList>
    </citation>
    <scope>NUCLEOTIDE SEQUENCE</scope>
</reference>
<feature type="compositionally biased region" description="Polar residues" evidence="4">
    <location>
        <begin position="353"/>
        <end position="383"/>
    </location>
</feature>
<feature type="region of interest" description="Disordered" evidence="4">
    <location>
        <begin position="303"/>
        <end position="385"/>
    </location>
</feature>
<feature type="compositionally biased region" description="Pro residues" evidence="4">
    <location>
        <begin position="228"/>
        <end position="239"/>
    </location>
</feature>
<gene>
    <name evidence="6" type="ORF">RIMI_LOCUS2781339</name>
</gene>
<evidence type="ECO:0000313" key="7">
    <source>
        <dbReference type="Proteomes" id="UP001176940"/>
    </source>
</evidence>
<keyword evidence="3" id="KW-0067">ATP-binding</keyword>
<evidence type="ECO:0000256" key="1">
    <source>
        <dbReference type="ARBA" id="ARBA00006914"/>
    </source>
</evidence>
<dbReference type="InterPro" id="IPR003959">
    <property type="entry name" value="ATPase_AAA_core"/>
</dbReference>
<dbReference type="InterPro" id="IPR015415">
    <property type="entry name" value="Spast_Vps4_C"/>
</dbReference>